<protein>
    <recommendedName>
        <fullName evidence="3">Glutamyl-tRNA amidotransferase</fullName>
    </recommendedName>
</protein>
<name>A0ABS2D7F4_9SPHN</name>
<keyword evidence="2" id="KW-1185">Reference proteome</keyword>
<gene>
    <name evidence="1" type="ORF">ILT43_10730</name>
</gene>
<sequence>MAIIIDITDKLTLLRRARRLAKDVQRSQLRMAQGLLQATEDEVKRQMQVLCDQEAGKDEVDAAIQIMPLLTKLLLQRREKLGRLEAEFLGNPYGDVKEE</sequence>
<comment type="caution">
    <text evidence="1">The sequence shown here is derived from an EMBL/GenBank/DDBJ whole genome shotgun (WGS) entry which is preliminary data.</text>
</comment>
<evidence type="ECO:0000313" key="2">
    <source>
        <dbReference type="Proteomes" id="UP000763641"/>
    </source>
</evidence>
<organism evidence="1 2">
    <name type="scientific">Sphingomonas longa</name>
    <dbReference type="NCBI Taxonomy" id="2778730"/>
    <lineage>
        <taxon>Bacteria</taxon>
        <taxon>Pseudomonadati</taxon>
        <taxon>Pseudomonadota</taxon>
        <taxon>Alphaproteobacteria</taxon>
        <taxon>Sphingomonadales</taxon>
        <taxon>Sphingomonadaceae</taxon>
        <taxon>Sphingomonas</taxon>
    </lineage>
</organism>
<accession>A0ABS2D7F4</accession>
<proteinExistence type="predicted"/>
<evidence type="ECO:0000313" key="1">
    <source>
        <dbReference type="EMBL" id="MBM6576851.1"/>
    </source>
</evidence>
<evidence type="ECO:0008006" key="3">
    <source>
        <dbReference type="Google" id="ProtNLM"/>
    </source>
</evidence>
<dbReference type="EMBL" id="JAFEMC010000003">
    <property type="protein sequence ID" value="MBM6576851.1"/>
    <property type="molecule type" value="Genomic_DNA"/>
</dbReference>
<dbReference type="Proteomes" id="UP000763641">
    <property type="component" value="Unassembled WGS sequence"/>
</dbReference>
<dbReference type="RefSeq" id="WP_204198963.1">
    <property type="nucleotide sequence ID" value="NZ_JAFEMC010000003.1"/>
</dbReference>
<reference evidence="1 2" key="1">
    <citation type="submission" date="2020-12" db="EMBL/GenBank/DDBJ databases">
        <title>Sphingomonas sp.</title>
        <authorList>
            <person name="Kim M.K."/>
        </authorList>
    </citation>
    <scope>NUCLEOTIDE SEQUENCE [LARGE SCALE GENOMIC DNA]</scope>
    <source>
        <strain evidence="1 2">BT552</strain>
    </source>
</reference>